<reference evidence="3" key="1">
    <citation type="submission" date="2016-10" db="EMBL/GenBank/DDBJ databases">
        <authorList>
            <person name="Varghese N."/>
            <person name="Submissions S."/>
        </authorList>
    </citation>
    <scope>NUCLEOTIDE SEQUENCE [LARGE SCALE GENOMIC DNA]</scope>
    <source>
        <strain evidence="3">DSM 10146</strain>
    </source>
</reference>
<dbReference type="Proteomes" id="UP000198994">
    <property type="component" value="Unassembled WGS sequence"/>
</dbReference>
<dbReference type="AlphaFoldDB" id="A0A1G7DG54"/>
<feature type="chain" id="PRO_5011769735" description="Chitin binding Peritrophin-A domain-containing protein" evidence="1">
    <location>
        <begin position="22"/>
        <end position="51"/>
    </location>
</feature>
<evidence type="ECO:0000313" key="3">
    <source>
        <dbReference type="Proteomes" id="UP000198994"/>
    </source>
</evidence>
<feature type="signal peptide" evidence="1">
    <location>
        <begin position="1"/>
        <end position="21"/>
    </location>
</feature>
<accession>A0A1G7DG54</accession>
<evidence type="ECO:0008006" key="4">
    <source>
        <dbReference type="Google" id="ProtNLM"/>
    </source>
</evidence>
<evidence type="ECO:0000313" key="2">
    <source>
        <dbReference type="EMBL" id="SDE49775.1"/>
    </source>
</evidence>
<keyword evidence="1" id="KW-0732">Signal</keyword>
<keyword evidence="3" id="KW-1185">Reference proteome</keyword>
<sequence length="51" mass="5017">MTIKALLTAAALIAAPLSASANCMGHSDARMTCADGTVFDSVSGTCKVVSG</sequence>
<dbReference type="EMBL" id="FNAV01000004">
    <property type="protein sequence ID" value="SDE49775.1"/>
    <property type="molecule type" value="Genomic_DNA"/>
</dbReference>
<proteinExistence type="predicted"/>
<dbReference type="STRING" id="282683.SAMN04488105_104165"/>
<protein>
    <recommendedName>
        <fullName evidence="4">Chitin binding Peritrophin-A domain-containing protein</fullName>
    </recommendedName>
</protein>
<name>A0A1G7DG54_9RHOB</name>
<evidence type="ECO:0000256" key="1">
    <source>
        <dbReference type="SAM" id="SignalP"/>
    </source>
</evidence>
<dbReference type="RefSeq" id="WP_040384082.1">
    <property type="nucleotide sequence ID" value="NZ_FNAV01000004.1"/>
</dbReference>
<gene>
    <name evidence="2" type="ORF">SAMN04488105_104165</name>
</gene>
<organism evidence="2 3">
    <name type="scientific">Salipiger thiooxidans</name>
    <dbReference type="NCBI Taxonomy" id="282683"/>
    <lineage>
        <taxon>Bacteria</taxon>
        <taxon>Pseudomonadati</taxon>
        <taxon>Pseudomonadota</taxon>
        <taxon>Alphaproteobacteria</taxon>
        <taxon>Rhodobacterales</taxon>
        <taxon>Roseobacteraceae</taxon>
        <taxon>Salipiger</taxon>
    </lineage>
</organism>
<dbReference type="OrthoDB" id="7875029at2"/>